<evidence type="ECO:0000313" key="3">
    <source>
        <dbReference type="Proteomes" id="UP000321393"/>
    </source>
</evidence>
<evidence type="ECO:0000313" key="4">
    <source>
        <dbReference type="Proteomes" id="UP000321947"/>
    </source>
</evidence>
<name>A0A5D3CA59_CUCMM</name>
<comment type="caution">
    <text evidence="2">The sequence shown here is derived from an EMBL/GenBank/DDBJ whole genome shotgun (WGS) entry which is preliminary data.</text>
</comment>
<reference evidence="3 4" key="1">
    <citation type="submission" date="2019-08" db="EMBL/GenBank/DDBJ databases">
        <title>Draft genome sequences of two oriental melons (Cucumis melo L. var makuwa).</title>
        <authorList>
            <person name="Kwon S.-Y."/>
        </authorList>
    </citation>
    <scope>NUCLEOTIDE SEQUENCE [LARGE SCALE GENOMIC DNA]</scope>
    <source>
        <strain evidence="4">cv. Chang Bougi</strain>
        <strain evidence="3">cv. SW 3</strain>
        <tissue evidence="2">Leaf</tissue>
    </source>
</reference>
<dbReference type="AlphaFoldDB" id="A0A5D3CA59"/>
<dbReference type="EMBL" id="SSTE01001516">
    <property type="protein sequence ID" value="KAA0065493.1"/>
    <property type="molecule type" value="Genomic_DNA"/>
</dbReference>
<dbReference type="GO" id="GO:0003964">
    <property type="term" value="F:RNA-directed DNA polymerase activity"/>
    <property type="evidence" value="ECO:0007669"/>
    <property type="project" value="UniProtKB-KW"/>
</dbReference>
<proteinExistence type="predicted"/>
<evidence type="ECO:0000313" key="1">
    <source>
        <dbReference type="EMBL" id="KAA0065493.1"/>
    </source>
</evidence>
<dbReference type="EMBL" id="SSTD01012420">
    <property type="protein sequence ID" value="TYK08733.1"/>
    <property type="molecule type" value="Genomic_DNA"/>
</dbReference>
<sequence>MKVVNYVTLPIVGLVRRTKIKLVGWKGPVDFVVVKTDDFDVVLRMEFLLEHQVIPMPSTKCLVQVLVDAKDDRHGIESSPEAKVPAKNAYRTTPSELAELRKQSKKLLVRRKYPLPVLTRLLDRSRGTKYFLKSDIRPRYCRAAFNGLKQATIEGPSFGVTDATKASNVEVKQFNCVLGEYLHQFVDGKKKKNWVQLLNVAQFGHSAQTNSLIMRSQFEIKGSGHSVLSSVTDGPYVGNNPQVHKVENEWEQMADITRVCLKELPGRWRRGWIKSDAPLSSSG</sequence>
<organism evidence="2 4">
    <name type="scientific">Cucumis melo var. makuwa</name>
    <name type="common">Oriental melon</name>
    <dbReference type="NCBI Taxonomy" id="1194695"/>
    <lineage>
        <taxon>Eukaryota</taxon>
        <taxon>Viridiplantae</taxon>
        <taxon>Streptophyta</taxon>
        <taxon>Embryophyta</taxon>
        <taxon>Tracheophyta</taxon>
        <taxon>Spermatophyta</taxon>
        <taxon>Magnoliopsida</taxon>
        <taxon>eudicotyledons</taxon>
        <taxon>Gunneridae</taxon>
        <taxon>Pentapetalae</taxon>
        <taxon>rosids</taxon>
        <taxon>fabids</taxon>
        <taxon>Cucurbitales</taxon>
        <taxon>Cucurbitaceae</taxon>
        <taxon>Benincaseae</taxon>
        <taxon>Cucumis</taxon>
    </lineage>
</organism>
<dbReference type="Proteomes" id="UP000321947">
    <property type="component" value="Unassembled WGS sequence"/>
</dbReference>
<evidence type="ECO:0000313" key="2">
    <source>
        <dbReference type="EMBL" id="TYK08733.1"/>
    </source>
</evidence>
<keyword evidence="2" id="KW-0548">Nucleotidyltransferase</keyword>
<accession>A0A5D3CA59</accession>
<dbReference type="Proteomes" id="UP000321393">
    <property type="component" value="Unassembled WGS sequence"/>
</dbReference>
<keyword evidence="2" id="KW-0695">RNA-directed DNA polymerase</keyword>
<gene>
    <name evidence="2" type="ORF">E5676_scaffold76G00420</name>
    <name evidence="1" type="ORF">E6C27_scaffold17G001990</name>
</gene>
<protein>
    <submittedName>
        <fullName evidence="2">Reverse transcriptase</fullName>
    </submittedName>
</protein>
<keyword evidence="2" id="KW-0808">Transferase</keyword>